<feature type="region of interest" description="Disordered" evidence="1">
    <location>
        <begin position="262"/>
        <end position="281"/>
    </location>
</feature>
<accession>A0A5A8DJN0</accession>
<gene>
    <name evidence="2" type="ORF">FNF31_02446</name>
</gene>
<sequence length="443" mass="45357">MASGRLAALTKGLDAAMEEYFELVVPESPEDAVAVLLGASCGADEGAWTGAGTEDERSSLAAACGAASHADVIHALVACQSADIAAACIAWARSRLVPVTALEAELVASLFQHTRSEGAWGAEEAVSHFEFLEALRTGDAYARLDAPGRALAEQDTIVAGQVAGRRPRALDSAAPEFDPVAMGLVHAEAPPQALPPIWGPLTMGQRLGLDSLMHRLASAGCSASLEAVTDAFREAGGDTVAAEGRLRELGLLAGAQRLGSAPRVEGAAERAPREGLSQRPDGSFALVGHSPSRALLAGLMRVARRVADWVPQVDTGSAVSASYAKAQAGGDGVAATVVHSASPDVAEVLDVHGLHHAEARAAAVRRARAQGPRREQQWLVVVAGVGKHSGARSAGGMAASVAQAFEEDGWVALGGNGRLGPRGTEGGLVMVPLWIHGRAPGSS</sequence>
<dbReference type="Proteomes" id="UP000325113">
    <property type="component" value="Unassembled WGS sequence"/>
</dbReference>
<proteinExistence type="predicted"/>
<comment type="caution">
    <text evidence="2">The sequence shown here is derived from an EMBL/GenBank/DDBJ whole genome shotgun (WGS) entry which is preliminary data.</text>
</comment>
<dbReference type="Gene3D" id="3.30.1370.110">
    <property type="match status" value="1"/>
</dbReference>
<evidence type="ECO:0008006" key="4">
    <source>
        <dbReference type="Google" id="ProtNLM"/>
    </source>
</evidence>
<evidence type="ECO:0000313" key="3">
    <source>
        <dbReference type="Proteomes" id="UP000325113"/>
    </source>
</evidence>
<dbReference type="AlphaFoldDB" id="A0A5A8DJN0"/>
<dbReference type="EMBL" id="VLTM01000018">
    <property type="protein sequence ID" value="KAA0164210.1"/>
    <property type="molecule type" value="Genomic_DNA"/>
</dbReference>
<evidence type="ECO:0000256" key="1">
    <source>
        <dbReference type="SAM" id="MobiDB-lite"/>
    </source>
</evidence>
<name>A0A5A8DJN0_CAFRO</name>
<organism evidence="2 3">
    <name type="scientific">Cafeteria roenbergensis</name>
    <name type="common">Marine flagellate</name>
    <dbReference type="NCBI Taxonomy" id="33653"/>
    <lineage>
        <taxon>Eukaryota</taxon>
        <taxon>Sar</taxon>
        <taxon>Stramenopiles</taxon>
        <taxon>Bigyra</taxon>
        <taxon>Opalozoa</taxon>
        <taxon>Bicosoecida</taxon>
        <taxon>Cafeteriaceae</taxon>
        <taxon>Cafeteria</taxon>
    </lineage>
</organism>
<evidence type="ECO:0000313" key="2">
    <source>
        <dbReference type="EMBL" id="KAA0164210.1"/>
    </source>
</evidence>
<reference evidence="2 3" key="1">
    <citation type="submission" date="2019-07" db="EMBL/GenBank/DDBJ databases">
        <title>Genomes of Cafeteria roenbergensis.</title>
        <authorList>
            <person name="Fischer M.G."/>
            <person name="Hackl T."/>
            <person name="Roman M."/>
        </authorList>
    </citation>
    <scope>NUCLEOTIDE SEQUENCE [LARGE SCALE GENOMIC DNA]</scope>
    <source>
        <strain evidence="2 3">Cflag</strain>
    </source>
</reference>
<dbReference type="InterPro" id="IPR036063">
    <property type="entry name" value="Smr_dom_sf"/>
</dbReference>
<protein>
    <recommendedName>
        <fullName evidence="4">Smr domain-containing protein</fullName>
    </recommendedName>
</protein>